<protein>
    <submittedName>
        <fullName evidence="2">Transposase, ISPsy2-related</fullName>
    </submittedName>
</protein>
<dbReference type="AlphaFoldDB" id="C1DDS9"/>
<dbReference type="Proteomes" id="UP000002424">
    <property type="component" value="Chromosome"/>
</dbReference>
<dbReference type="RefSeq" id="WP_012700459.1">
    <property type="nucleotide sequence ID" value="NC_012560.1"/>
</dbReference>
<evidence type="ECO:0000313" key="2">
    <source>
        <dbReference type="EMBL" id="ACO78050.1"/>
    </source>
</evidence>
<feature type="region of interest" description="Disordered" evidence="1">
    <location>
        <begin position="1"/>
        <end position="56"/>
    </location>
</feature>
<gene>
    <name evidence="2" type="ordered locus">Avin_18380</name>
</gene>
<dbReference type="EMBL" id="CP001157">
    <property type="protein sequence ID" value="ACO78050.1"/>
    <property type="molecule type" value="Genomic_DNA"/>
</dbReference>
<name>C1DDS9_AZOVD</name>
<feature type="compositionally biased region" description="Basic residues" evidence="1">
    <location>
        <begin position="46"/>
        <end position="56"/>
    </location>
</feature>
<keyword evidence="3" id="KW-1185">Reference proteome</keyword>
<dbReference type="HOGENOM" id="CLU_3004137_0_0_6"/>
<sequence length="56" mass="6245">MKQMTFADAEYAGKRKQTRQESLPIEMARPSIHPGSAATGPDAPPRQRHVRARDSL</sequence>
<dbReference type="KEGG" id="avn:Avin_18380"/>
<dbReference type="GeneID" id="88188262"/>
<organism evidence="2 3">
    <name type="scientific">Azotobacter vinelandii (strain DJ / ATCC BAA-1303)</name>
    <dbReference type="NCBI Taxonomy" id="322710"/>
    <lineage>
        <taxon>Bacteria</taxon>
        <taxon>Pseudomonadati</taxon>
        <taxon>Pseudomonadota</taxon>
        <taxon>Gammaproteobacteria</taxon>
        <taxon>Pseudomonadales</taxon>
        <taxon>Pseudomonadaceae</taxon>
        <taxon>Azotobacter</taxon>
    </lineage>
</organism>
<evidence type="ECO:0000256" key="1">
    <source>
        <dbReference type="SAM" id="MobiDB-lite"/>
    </source>
</evidence>
<reference evidence="2 3" key="1">
    <citation type="journal article" date="2009" name="J. Bacteriol.">
        <title>Genome sequence of Azotobacter vinelandii, an obligate aerobe specialized to support diverse anaerobic metabolic processes.</title>
        <authorList>
            <person name="Setubal J.C."/>
            <person name="dos Santos P."/>
            <person name="Goldman B.S."/>
            <person name="Ertesvag H."/>
            <person name="Espin G."/>
            <person name="Rubio L.M."/>
            <person name="Valla S."/>
            <person name="Almeida N.F."/>
            <person name="Balasubramanian D."/>
            <person name="Cromes L."/>
            <person name="Curatti L."/>
            <person name="Du Z."/>
            <person name="Godsy E."/>
            <person name="Goodner B."/>
            <person name="Hellner-Burris K."/>
            <person name="Hernandez J.A."/>
            <person name="Houmiel K."/>
            <person name="Imperial J."/>
            <person name="Kennedy C."/>
            <person name="Larson T.J."/>
            <person name="Latreille P."/>
            <person name="Ligon L.S."/>
            <person name="Lu J."/>
            <person name="Maerk M."/>
            <person name="Miller N.M."/>
            <person name="Norton S."/>
            <person name="O'Carroll I.P."/>
            <person name="Paulsen I."/>
            <person name="Raulfs E.C."/>
            <person name="Roemer R."/>
            <person name="Rosser J."/>
            <person name="Segura D."/>
            <person name="Slater S."/>
            <person name="Stricklin S.L."/>
            <person name="Studholme D.J."/>
            <person name="Sun J."/>
            <person name="Viana C.J."/>
            <person name="Wallin E."/>
            <person name="Wang B."/>
            <person name="Wheeler C."/>
            <person name="Zhu H."/>
            <person name="Dean D.R."/>
            <person name="Dixon R."/>
            <person name="Wood D."/>
        </authorList>
    </citation>
    <scope>NUCLEOTIDE SEQUENCE [LARGE SCALE GENOMIC DNA]</scope>
    <source>
        <strain evidence="3">DJ / ATCC BAA-1303</strain>
    </source>
</reference>
<accession>C1DDS9</accession>
<evidence type="ECO:0000313" key="3">
    <source>
        <dbReference type="Proteomes" id="UP000002424"/>
    </source>
</evidence>
<proteinExistence type="predicted"/>
<dbReference type="EnsemblBacteria" id="ACO78050">
    <property type="protein sequence ID" value="ACO78050"/>
    <property type="gene ID" value="Avin_18380"/>
</dbReference>